<keyword evidence="4" id="KW-1185">Reference proteome</keyword>
<evidence type="ECO:0000256" key="1">
    <source>
        <dbReference type="ARBA" id="ARBA00004328"/>
    </source>
</evidence>
<dbReference type="InterPro" id="IPR054612">
    <property type="entry name" value="Phage_capsid-like_C"/>
</dbReference>
<dbReference type="AlphaFoldDB" id="A0A448I870"/>
<dbReference type="OrthoDB" id="9806592at2"/>
<dbReference type="SUPFAM" id="SSF56563">
    <property type="entry name" value="Major capsid protein gp5"/>
    <property type="match status" value="1"/>
</dbReference>
<dbReference type="EMBL" id="LR134355">
    <property type="protein sequence ID" value="VEG48505.1"/>
    <property type="molecule type" value="Genomic_DNA"/>
</dbReference>
<accession>A0A448I870</accession>
<comment type="subcellular location">
    <subcellularLocation>
        <location evidence="1">Virion</location>
    </subcellularLocation>
</comment>
<dbReference type="Proteomes" id="UP000282551">
    <property type="component" value="Chromosome"/>
</dbReference>
<dbReference type="InterPro" id="IPR024455">
    <property type="entry name" value="Phage_capsid"/>
</dbReference>
<dbReference type="RefSeq" id="WP_126334298.1">
    <property type="nucleotide sequence ID" value="NZ_AP022604.1"/>
</dbReference>
<evidence type="ECO:0000313" key="4">
    <source>
        <dbReference type="Proteomes" id="UP000282551"/>
    </source>
</evidence>
<evidence type="ECO:0000313" key="3">
    <source>
        <dbReference type="EMBL" id="VEG48505.1"/>
    </source>
</evidence>
<evidence type="ECO:0000259" key="2">
    <source>
        <dbReference type="Pfam" id="PF05065"/>
    </source>
</evidence>
<organism evidence="3 4">
    <name type="scientific">Mycolicibacterium chitae</name>
    <name type="common">Mycobacterium chitae</name>
    <dbReference type="NCBI Taxonomy" id="1792"/>
    <lineage>
        <taxon>Bacteria</taxon>
        <taxon>Bacillati</taxon>
        <taxon>Actinomycetota</taxon>
        <taxon>Actinomycetes</taxon>
        <taxon>Mycobacteriales</taxon>
        <taxon>Mycobacteriaceae</taxon>
        <taxon>Mycolicibacterium</taxon>
    </lineage>
</organism>
<dbReference type="NCBIfam" id="TIGR01554">
    <property type="entry name" value="major_cap_HK97"/>
    <property type="match status" value="1"/>
</dbReference>
<sequence>MALGTGDIAELLNDQVASLLVQPLEAQSVVLSSGVRIFDSAGVLRIPKLTGSSAVGYVAENAEIPSTHETTFDEIVLMPTDRKSIKVIERFSRESVRQSVIGLDAVLKARLVKVVGDKLDSELLAGTGASDGITGIINQNGVETGVFNAADPDTILDGIATLNANEVTPNRIFLSGADFSSMRKIKESTGSKRYLLQPDPSREAGYTLFGVPATVTNKLTAGTAVIADMSTVAVVRDTAPSITVLTERYAEFDQLGLRVTTRYDLGLLHPEAVVVLGEDGS</sequence>
<feature type="domain" description="Phage capsid-like C-terminal" evidence="2">
    <location>
        <begin position="12"/>
        <end position="276"/>
    </location>
</feature>
<name>A0A448I870_MYCCI</name>
<reference evidence="3 4" key="1">
    <citation type="submission" date="2018-12" db="EMBL/GenBank/DDBJ databases">
        <authorList>
            <consortium name="Pathogen Informatics"/>
        </authorList>
    </citation>
    <scope>NUCLEOTIDE SEQUENCE [LARGE SCALE GENOMIC DNA]</scope>
    <source>
        <strain evidence="3 4">NCTC10485</strain>
    </source>
</reference>
<dbReference type="Pfam" id="PF05065">
    <property type="entry name" value="Phage_capsid"/>
    <property type="match status" value="1"/>
</dbReference>
<dbReference type="Gene3D" id="3.30.2400.10">
    <property type="entry name" value="Major capsid protein gp5"/>
    <property type="match status" value="1"/>
</dbReference>
<dbReference type="Gene3D" id="3.30.2320.10">
    <property type="entry name" value="hypothetical protein PF0899 domain"/>
    <property type="match status" value="1"/>
</dbReference>
<gene>
    <name evidence="3" type="ORF">NCTC10485_02803</name>
</gene>
<proteinExistence type="predicted"/>
<protein>
    <submittedName>
        <fullName evidence="3">Phage major capsid protein, HK97</fullName>
    </submittedName>
</protein>